<dbReference type="RefSeq" id="WP_259871403.1">
    <property type="nucleotide sequence ID" value="NZ_JAMQJZ010000001.1"/>
</dbReference>
<dbReference type="AlphaFoldDB" id="A0A9X3WKZ4"/>
<organism evidence="1 2">
    <name type="scientific">Aquibacillus koreensis</name>
    <dbReference type="NCBI Taxonomy" id="279446"/>
    <lineage>
        <taxon>Bacteria</taxon>
        <taxon>Bacillati</taxon>
        <taxon>Bacillota</taxon>
        <taxon>Bacilli</taxon>
        <taxon>Bacillales</taxon>
        <taxon>Bacillaceae</taxon>
        <taxon>Aquibacillus</taxon>
    </lineage>
</organism>
<gene>
    <name evidence="1" type="ORF">NC661_01370</name>
</gene>
<accession>A0A9X3WKZ4</accession>
<keyword evidence="2" id="KW-1185">Reference proteome</keyword>
<sequence>MNNIMKKTILKRLKQISVEDLLTYSKEYGITINKTQAEKITSYMSTTKLDPFEEKDRLTLYKKLAQLTDLQTAQKAQQLFNKLIKQYGVESWFN</sequence>
<protein>
    <submittedName>
        <fullName evidence="1">DUF2624 domain-containing protein</fullName>
    </submittedName>
</protein>
<reference evidence="1" key="1">
    <citation type="submission" date="2022-06" db="EMBL/GenBank/DDBJ databases">
        <title>Aquibacillus sp. a new bacterium isolated from soil saline samples.</title>
        <authorList>
            <person name="Galisteo C."/>
            <person name="De La Haba R."/>
            <person name="Sanchez-Porro C."/>
            <person name="Ventosa A."/>
        </authorList>
    </citation>
    <scope>NUCLEOTIDE SEQUENCE</scope>
    <source>
        <strain evidence="1">JCM 12387</strain>
    </source>
</reference>
<dbReference type="Pfam" id="PF11116">
    <property type="entry name" value="DUF2624"/>
    <property type="match status" value="1"/>
</dbReference>
<dbReference type="EMBL" id="JAMQJZ010000001">
    <property type="protein sequence ID" value="MDC3419026.1"/>
    <property type="molecule type" value="Genomic_DNA"/>
</dbReference>
<evidence type="ECO:0000313" key="1">
    <source>
        <dbReference type="EMBL" id="MDC3419026.1"/>
    </source>
</evidence>
<name>A0A9X3WKZ4_9BACI</name>
<comment type="caution">
    <text evidence="1">The sequence shown here is derived from an EMBL/GenBank/DDBJ whole genome shotgun (WGS) entry which is preliminary data.</text>
</comment>
<proteinExistence type="predicted"/>
<dbReference type="InterPro" id="IPR020277">
    <property type="entry name" value="DUF2624"/>
</dbReference>
<evidence type="ECO:0000313" key="2">
    <source>
        <dbReference type="Proteomes" id="UP001145072"/>
    </source>
</evidence>
<dbReference type="Proteomes" id="UP001145072">
    <property type="component" value="Unassembled WGS sequence"/>
</dbReference>